<comment type="caution">
    <text evidence="1">The sequence shown here is derived from an EMBL/GenBank/DDBJ whole genome shotgun (WGS) entry which is preliminary data.</text>
</comment>
<evidence type="ECO:0000313" key="2">
    <source>
        <dbReference type="Proteomes" id="UP001246858"/>
    </source>
</evidence>
<reference evidence="1" key="1">
    <citation type="submission" date="2023-07" db="EMBL/GenBank/DDBJ databases">
        <title>Sorghum-associated microbial communities from plants grown in Nebraska, USA.</title>
        <authorList>
            <person name="Schachtman D."/>
        </authorList>
    </citation>
    <scope>NUCLEOTIDE SEQUENCE</scope>
    <source>
        <strain evidence="1">2697</strain>
    </source>
</reference>
<sequence length="531" mass="57923">MNYLLPSLKKTGYVEIQRSDAAPPAQNNYSQMKTRTWLTLCMLAFTLAANAQKPNVIYIYADDLGYGDLSCYGAEKIKTPNLDRLAASGIRFTDAHCTSATCTPSRYALMTGQYPWRKQGTGILPGDAALIIPTDKLTLPKLFKTAGYKTAIVGKWHLGLGAAVAKDWNGEVKPGPNEVGFDYSFIFPATADRVPTVFLENHKVVALDANDPIAVDYVKKVGDEPTGKEHPELLKMQSSAGQGHNQTIVNGIGRIGYMSGGKMARWVDEEVSTTFLATARHFIEENRSRPFFLYFALTEPHVPRMPATRFKGKSGLGLRGDAILQLDWTVGEIMKQLAALGIEKNTMIIFTSDNGPVLDDGYQDEAVTRQNGHMPAGKLRGGKYSAFEGGTRVPFILSWKSQVKPQISKALVSQMDLLASFAGLLGQKVAAGEAPDSENLIDALTGKSQKGRSVLVQQGGALSVVKDGWKYISPSKGPAFMKEVGIESGNLESPQLYNLNEDIAEQHNLAAKHPEKVKELSGLLQQIKEKK</sequence>
<proteinExistence type="predicted"/>
<keyword evidence="2" id="KW-1185">Reference proteome</keyword>
<organism evidence="1 2">
    <name type="scientific">Pedobacter africanus</name>
    <dbReference type="NCBI Taxonomy" id="151894"/>
    <lineage>
        <taxon>Bacteria</taxon>
        <taxon>Pseudomonadati</taxon>
        <taxon>Bacteroidota</taxon>
        <taxon>Sphingobacteriia</taxon>
        <taxon>Sphingobacteriales</taxon>
        <taxon>Sphingobacteriaceae</taxon>
        <taxon>Pedobacter</taxon>
    </lineage>
</organism>
<dbReference type="EMBL" id="JAVDTF010000003">
    <property type="protein sequence ID" value="MDR6784994.1"/>
    <property type="molecule type" value="Genomic_DNA"/>
</dbReference>
<gene>
    <name evidence="1" type="ORF">J2X78_003568</name>
</gene>
<name>A0ACC6L0V9_9SPHI</name>
<protein>
    <submittedName>
        <fullName evidence="1">Arylsulfatase A-like enzyme</fullName>
    </submittedName>
</protein>
<accession>A0ACC6L0V9</accession>
<dbReference type="Proteomes" id="UP001246858">
    <property type="component" value="Unassembled WGS sequence"/>
</dbReference>
<evidence type="ECO:0000313" key="1">
    <source>
        <dbReference type="EMBL" id="MDR6784994.1"/>
    </source>
</evidence>